<comment type="caution">
    <text evidence="1">The sequence shown here is derived from an EMBL/GenBank/DDBJ whole genome shotgun (WGS) entry which is preliminary data.</text>
</comment>
<name>A0A660KXP0_9ACTN</name>
<proteinExistence type="predicted"/>
<gene>
    <name evidence="1" type="ORF">C8N24_6426</name>
</gene>
<protein>
    <submittedName>
        <fullName evidence="1">Uncharacterized protein</fullName>
    </submittedName>
</protein>
<evidence type="ECO:0000313" key="1">
    <source>
        <dbReference type="EMBL" id="RKQ84796.1"/>
    </source>
</evidence>
<dbReference type="AlphaFoldDB" id="A0A660KXP0"/>
<keyword evidence="2" id="KW-1185">Reference proteome</keyword>
<reference evidence="1 2" key="1">
    <citation type="submission" date="2018-10" db="EMBL/GenBank/DDBJ databases">
        <title>Genomic Encyclopedia of Archaeal and Bacterial Type Strains, Phase II (KMG-II): from individual species to whole genera.</title>
        <authorList>
            <person name="Goeker M."/>
        </authorList>
    </citation>
    <scope>NUCLEOTIDE SEQUENCE [LARGE SCALE GENOMIC DNA]</scope>
    <source>
        <strain evidence="1 2">DSM 14954</strain>
    </source>
</reference>
<dbReference type="Proteomes" id="UP000278962">
    <property type="component" value="Unassembled WGS sequence"/>
</dbReference>
<evidence type="ECO:0000313" key="2">
    <source>
        <dbReference type="Proteomes" id="UP000278962"/>
    </source>
</evidence>
<dbReference type="SUPFAM" id="SSF69322">
    <property type="entry name" value="Tricorn protease domain 2"/>
    <property type="match status" value="1"/>
</dbReference>
<sequence>MFSAPAGAASKRTCRSGETVFVKDGVRVFEAGREDDAWYACGPRTVKPWRLWSVQPAYGRFEVIAKIGDKVVFEGDGWGEGGGERTFLGWFDAGTSEVRRGELAGGVSNQPYEVALAADGSLGVLVGSEDGELALRVGYLGMTRARGRLRDELVLATPGARVPGTLAFEDGDRSLGWALQDGSARRVPVTAEAVTCTSGTTLVEGGGARVFEVFPNQRTSRGFQADVLAACARGETVPRRLAVADVHEQRHWAVSLARAGDRTAFQAGGVGVGVLDAATGAVGFTRPHEVTSVEDVAVADTGEVVFTGTASGSGATSRFVGRLTTGGWERLATLGGADTVDGSFTVAGGRVRWQVKDGLPQSVPLAGETAIDCASGTALLDRDGLRVFEVLPAASDDARLLACFGGAPVELLRAPRDGSWVVTELTREHGRVALHVAADAHLDWDHVLSVDAAGHVRLARSDNDSLWAPSLRDATIADDGRVAIAVKGSRRWWIVAFPRGRQRVVARPRDGVRVGSLAFSADGARVTWSDRRGRPHHART</sequence>
<organism evidence="1 2">
    <name type="scientific">Solirubrobacter pauli</name>
    <dbReference type="NCBI Taxonomy" id="166793"/>
    <lineage>
        <taxon>Bacteria</taxon>
        <taxon>Bacillati</taxon>
        <taxon>Actinomycetota</taxon>
        <taxon>Thermoleophilia</taxon>
        <taxon>Solirubrobacterales</taxon>
        <taxon>Solirubrobacteraceae</taxon>
        <taxon>Solirubrobacter</taxon>
    </lineage>
</organism>
<dbReference type="EMBL" id="RBIL01000003">
    <property type="protein sequence ID" value="RKQ84796.1"/>
    <property type="molecule type" value="Genomic_DNA"/>
</dbReference>
<accession>A0A660KXP0</accession>